<keyword evidence="2 8" id="KW-0808">Transferase</keyword>
<keyword evidence="10" id="KW-1185">Reference proteome</keyword>
<keyword evidence="3 8" id="KW-0547">Nucleotide-binding</keyword>
<evidence type="ECO:0000256" key="4">
    <source>
        <dbReference type="ARBA" id="ARBA00022777"/>
    </source>
</evidence>
<reference evidence="9" key="3">
    <citation type="submission" date="2021-05" db="UniProtKB">
        <authorList>
            <consortium name="EnsemblPlants"/>
        </authorList>
    </citation>
    <scope>IDENTIFICATION</scope>
    <source>
        <strain evidence="9">cv. B73</strain>
    </source>
</reference>
<keyword evidence="4 8" id="KW-0418">Kinase</keyword>
<evidence type="ECO:0000256" key="6">
    <source>
        <dbReference type="ARBA" id="ARBA00036164"/>
    </source>
</evidence>
<dbReference type="GO" id="GO:0005634">
    <property type="term" value="C:nucleus"/>
    <property type="evidence" value="ECO:0000318"/>
    <property type="project" value="GO_Central"/>
</dbReference>
<dbReference type="AlphaFoldDB" id="A0A804UKD6"/>
<dbReference type="EnsemblPlants" id="Zm00001eb396850_T001">
    <property type="protein sequence ID" value="Zm00001eb396850_P001"/>
    <property type="gene ID" value="Zm00001eb396850"/>
</dbReference>
<reference evidence="9" key="2">
    <citation type="submission" date="2019-07" db="EMBL/GenBank/DDBJ databases">
        <authorList>
            <person name="Seetharam A."/>
            <person name="Woodhouse M."/>
            <person name="Cannon E."/>
        </authorList>
    </citation>
    <scope>NUCLEOTIDE SEQUENCE [LARGE SCALE GENOMIC DNA]</scope>
    <source>
        <strain evidence="9">cv. B73</strain>
    </source>
</reference>
<evidence type="ECO:0000256" key="7">
    <source>
        <dbReference type="ARBA" id="ARBA00036525"/>
    </source>
</evidence>
<dbReference type="GO" id="GO:0051765">
    <property type="term" value="F:inositol tetrakisphosphate kinase activity"/>
    <property type="evidence" value="ECO:0000318"/>
    <property type="project" value="GO_Central"/>
</dbReference>
<sequence>MSDLHPPEHQVVGHRTSASKLGPLIDGSSLFYKPLQAGDRGEHEVAFYEAFSAHAAPGEPHLHLVLDDLLAGFEAPCVADIKIGAITWPPSSPEPYIAKCLAKDRGTTSVLLGFRVSGVRVVGPEGAVWRMERPEVKAMDTVGVRRVLRRYVSSVADEGMDCALAAALYGGKGGVLSQLRELKAWFEEQTLFHFYLDLI</sequence>
<dbReference type="Gramene" id="Zm00001eb396850_T001">
    <property type="protein sequence ID" value="Zm00001eb396850_P001"/>
    <property type="gene ID" value="Zm00001eb396850"/>
</dbReference>
<dbReference type="PANTHER" id="PTHR12400">
    <property type="entry name" value="INOSITOL POLYPHOSPHATE KINASE"/>
    <property type="match status" value="1"/>
</dbReference>
<dbReference type="GO" id="GO:0005737">
    <property type="term" value="C:cytoplasm"/>
    <property type="evidence" value="ECO:0000318"/>
    <property type="project" value="GO_Central"/>
</dbReference>
<evidence type="ECO:0000256" key="1">
    <source>
        <dbReference type="ARBA" id="ARBA00007374"/>
    </source>
</evidence>
<evidence type="ECO:0000256" key="2">
    <source>
        <dbReference type="ARBA" id="ARBA00022679"/>
    </source>
</evidence>
<evidence type="ECO:0000313" key="10">
    <source>
        <dbReference type="Proteomes" id="UP000007305"/>
    </source>
</evidence>
<organism evidence="9 10">
    <name type="scientific">Zea mays</name>
    <name type="common">Maize</name>
    <dbReference type="NCBI Taxonomy" id="4577"/>
    <lineage>
        <taxon>Eukaryota</taxon>
        <taxon>Viridiplantae</taxon>
        <taxon>Streptophyta</taxon>
        <taxon>Embryophyta</taxon>
        <taxon>Tracheophyta</taxon>
        <taxon>Spermatophyta</taxon>
        <taxon>Magnoliopsida</taxon>
        <taxon>Liliopsida</taxon>
        <taxon>Poales</taxon>
        <taxon>Poaceae</taxon>
        <taxon>PACMAD clade</taxon>
        <taxon>Panicoideae</taxon>
        <taxon>Andropogonodae</taxon>
        <taxon>Andropogoneae</taxon>
        <taxon>Tripsacinae</taxon>
        <taxon>Zea</taxon>
    </lineage>
</organism>
<dbReference type="GO" id="GO:0005524">
    <property type="term" value="F:ATP binding"/>
    <property type="evidence" value="ECO:0007669"/>
    <property type="project" value="UniProtKB-KW"/>
</dbReference>
<comment type="catalytic activity">
    <reaction evidence="6 8">
        <text>1D-myo-inositol 1,4,5-trisphosphate + 2 ATP = 1D-myo-inositol 1,3,4,5,6-pentakisphosphate + 2 ADP + 2 H(+)</text>
        <dbReference type="Rhea" id="RHEA:32359"/>
        <dbReference type="ChEBI" id="CHEBI:15378"/>
        <dbReference type="ChEBI" id="CHEBI:30616"/>
        <dbReference type="ChEBI" id="CHEBI:57733"/>
        <dbReference type="ChEBI" id="CHEBI:203600"/>
        <dbReference type="ChEBI" id="CHEBI:456216"/>
        <dbReference type="EC" id="2.7.1.151"/>
    </reaction>
</comment>
<dbReference type="Gene3D" id="3.30.470.160">
    <property type="entry name" value="Inositol polyphosphate kinase"/>
    <property type="match status" value="1"/>
</dbReference>
<dbReference type="InParanoid" id="A0A804UKD6"/>
<dbReference type="InterPro" id="IPR038286">
    <property type="entry name" value="IPK_sf"/>
</dbReference>
<dbReference type="Pfam" id="PF03770">
    <property type="entry name" value="IPK"/>
    <property type="match status" value="1"/>
</dbReference>
<evidence type="ECO:0000313" key="9">
    <source>
        <dbReference type="EnsemblPlants" id="Zm00001eb396850_P001"/>
    </source>
</evidence>
<dbReference type="PANTHER" id="PTHR12400:SF51">
    <property type="entry name" value="INOSITOL POLYPHOSPHATE MULTIKINASE"/>
    <property type="match status" value="1"/>
</dbReference>
<keyword evidence="5 8" id="KW-0067">ATP-binding</keyword>
<comment type="similarity">
    <text evidence="1 8">Belongs to the inositol phosphokinase (IPK) family.</text>
</comment>
<comment type="function">
    <text evidence="8">Inositol phosphate kinase with a broad substrate specificity.</text>
</comment>
<dbReference type="EC" id="2.7.1.140" evidence="8"/>
<dbReference type="InterPro" id="IPR005522">
    <property type="entry name" value="IPK"/>
</dbReference>
<dbReference type="EC" id="2.7.1.151" evidence="8"/>
<name>A0A804UKD6_MAIZE</name>
<protein>
    <recommendedName>
        <fullName evidence="8">Inositol polyphosphate multikinase</fullName>
        <ecNumber evidence="8">2.7.1.140</ecNumber>
        <ecNumber evidence="8">2.7.1.151</ecNumber>
    </recommendedName>
</protein>
<dbReference type="GO" id="GO:0032958">
    <property type="term" value="P:inositol phosphate biosynthetic process"/>
    <property type="evidence" value="ECO:0000318"/>
    <property type="project" value="GO_Central"/>
</dbReference>
<comment type="catalytic activity">
    <reaction evidence="7 8">
        <text>1D-myo-inositol 1,3,4,6-tetrakisphosphate + ATP = 1D-myo-inositol 1,3,4,5,6-pentakisphosphate + ADP + H(+)</text>
        <dbReference type="Rhea" id="RHEA:12717"/>
        <dbReference type="ChEBI" id="CHEBI:15378"/>
        <dbReference type="ChEBI" id="CHEBI:30616"/>
        <dbReference type="ChEBI" id="CHEBI:57660"/>
        <dbReference type="ChEBI" id="CHEBI:57733"/>
        <dbReference type="ChEBI" id="CHEBI:456216"/>
        <dbReference type="EC" id="2.7.1.140"/>
    </reaction>
</comment>
<dbReference type="Proteomes" id="UP000007305">
    <property type="component" value="Chromosome 9"/>
</dbReference>
<accession>A0A804UKD6</accession>
<evidence type="ECO:0000256" key="5">
    <source>
        <dbReference type="ARBA" id="ARBA00022840"/>
    </source>
</evidence>
<evidence type="ECO:0000256" key="8">
    <source>
        <dbReference type="RuleBase" id="RU363090"/>
    </source>
</evidence>
<dbReference type="SUPFAM" id="SSF56104">
    <property type="entry name" value="SAICAR synthase-like"/>
    <property type="match status" value="1"/>
</dbReference>
<proteinExistence type="inferred from homology"/>
<evidence type="ECO:0000256" key="3">
    <source>
        <dbReference type="ARBA" id="ARBA00022741"/>
    </source>
</evidence>
<reference evidence="10" key="1">
    <citation type="journal article" date="2009" name="Science">
        <title>The B73 maize genome: complexity, diversity, and dynamics.</title>
        <authorList>
            <person name="Schnable P.S."/>
            <person name="Ware D."/>
            <person name="Fulton R.S."/>
            <person name="Stein J.C."/>
            <person name="Wei F."/>
            <person name="Pasternak S."/>
            <person name="Liang C."/>
            <person name="Zhang J."/>
            <person name="Fulton L."/>
            <person name="Graves T.A."/>
            <person name="Minx P."/>
            <person name="Reily A.D."/>
            <person name="Courtney L."/>
            <person name="Kruchowski S.S."/>
            <person name="Tomlinson C."/>
            <person name="Strong C."/>
            <person name="Delehaunty K."/>
            <person name="Fronick C."/>
            <person name="Courtney B."/>
            <person name="Rock S.M."/>
            <person name="Belter E."/>
            <person name="Du F."/>
            <person name="Kim K."/>
            <person name="Abbott R.M."/>
            <person name="Cotton M."/>
            <person name="Levy A."/>
            <person name="Marchetto P."/>
            <person name="Ochoa K."/>
            <person name="Jackson S.M."/>
            <person name="Gillam B."/>
            <person name="Chen W."/>
            <person name="Yan L."/>
            <person name="Higginbotham J."/>
            <person name="Cardenas M."/>
            <person name="Waligorski J."/>
            <person name="Applebaum E."/>
            <person name="Phelps L."/>
            <person name="Falcone J."/>
            <person name="Kanchi K."/>
            <person name="Thane T."/>
            <person name="Scimone A."/>
            <person name="Thane N."/>
            <person name="Henke J."/>
            <person name="Wang T."/>
            <person name="Ruppert J."/>
            <person name="Shah N."/>
            <person name="Rotter K."/>
            <person name="Hodges J."/>
            <person name="Ingenthron E."/>
            <person name="Cordes M."/>
            <person name="Kohlberg S."/>
            <person name="Sgro J."/>
            <person name="Delgado B."/>
            <person name="Mead K."/>
            <person name="Chinwalla A."/>
            <person name="Leonard S."/>
            <person name="Crouse K."/>
            <person name="Collura K."/>
            <person name="Kudrna D."/>
            <person name="Currie J."/>
            <person name="He R."/>
            <person name="Angelova A."/>
            <person name="Rajasekar S."/>
            <person name="Mueller T."/>
            <person name="Lomeli R."/>
            <person name="Scara G."/>
            <person name="Ko A."/>
            <person name="Delaney K."/>
            <person name="Wissotski M."/>
            <person name="Lopez G."/>
            <person name="Campos D."/>
            <person name="Braidotti M."/>
            <person name="Ashley E."/>
            <person name="Golser W."/>
            <person name="Kim H."/>
            <person name="Lee S."/>
            <person name="Lin J."/>
            <person name="Dujmic Z."/>
            <person name="Kim W."/>
            <person name="Talag J."/>
            <person name="Zuccolo A."/>
            <person name="Fan C."/>
            <person name="Sebastian A."/>
            <person name="Kramer M."/>
            <person name="Spiegel L."/>
            <person name="Nascimento L."/>
            <person name="Zutavern T."/>
            <person name="Miller B."/>
            <person name="Ambroise C."/>
            <person name="Muller S."/>
            <person name="Spooner W."/>
            <person name="Narechania A."/>
            <person name="Ren L."/>
            <person name="Wei S."/>
            <person name="Kumari S."/>
            <person name="Faga B."/>
            <person name="Levy M.J."/>
            <person name="McMahan L."/>
            <person name="Van Buren P."/>
            <person name="Vaughn M.W."/>
            <person name="Ying K."/>
            <person name="Yeh C.-T."/>
            <person name="Emrich S.J."/>
            <person name="Jia Y."/>
            <person name="Kalyanaraman A."/>
            <person name="Hsia A.-P."/>
            <person name="Barbazuk W.B."/>
            <person name="Baucom R.S."/>
            <person name="Brutnell T.P."/>
            <person name="Carpita N.C."/>
            <person name="Chaparro C."/>
            <person name="Chia J.-M."/>
            <person name="Deragon J.-M."/>
            <person name="Estill J.C."/>
            <person name="Fu Y."/>
            <person name="Jeddeloh J.A."/>
            <person name="Han Y."/>
            <person name="Lee H."/>
            <person name="Li P."/>
            <person name="Lisch D.R."/>
            <person name="Liu S."/>
            <person name="Liu Z."/>
            <person name="Nagel D.H."/>
            <person name="McCann M.C."/>
            <person name="SanMiguel P."/>
            <person name="Myers A.M."/>
            <person name="Nettleton D."/>
            <person name="Nguyen J."/>
            <person name="Penning B.W."/>
            <person name="Ponnala L."/>
            <person name="Schneider K.L."/>
            <person name="Schwartz D.C."/>
            <person name="Sharma A."/>
            <person name="Soderlund C."/>
            <person name="Springer N.M."/>
            <person name="Sun Q."/>
            <person name="Wang H."/>
            <person name="Waterman M."/>
            <person name="Westerman R."/>
            <person name="Wolfgruber T.K."/>
            <person name="Yang L."/>
            <person name="Yu Y."/>
            <person name="Zhang L."/>
            <person name="Zhou S."/>
            <person name="Zhu Q."/>
            <person name="Bennetzen J.L."/>
            <person name="Dawe R.K."/>
            <person name="Jiang J."/>
            <person name="Jiang N."/>
            <person name="Presting G.G."/>
            <person name="Wessler S.R."/>
            <person name="Aluru S."/>
            <person name="Martienssen R.A."/>
            <person name="Clifton S.W."/>
            <person name="McCombie W.R."/>
            <person name="Wing R.A."/>
            <person name="Wilson R.K."/>
        </authorList>
    </citation>
    <scope>NUCLEOTIDE SEQUENCE [LARGE SCALE GENOMIC DNA]</scope>
    <source>
        <strain evidence="10">cv. B73</strain>
    </source>
</reference>
<dbReference type="GO" id="GO:0008440">
    <property type="term" value="F:inositol-1,4,5-trisphosphate 3-kinase activity"/>
    <property type="evidence" value="ECO:0000318"/>
    <property type="project" value="GO_Central"/>
</dbReference>